<dbReference type="SMART" id="SM00342">
    <property type="entry name" value="HTH_ARAC"/>
    <property type="match status" value="1"/>
</dbReference>
<gene>
    <name evidence="5" type="ORF">SAMN04488518_104136</name>
</gene>
<dbReference type="InterPro" id="IPR009057">
    <property type="entry name" value="Homeodomain-like_sf"/>
</dbReference>
<evidence type="ECO:0000256" key="1">
    <source>
        <dbReference type="ARBA" id="ARBA00023015"/>
    </source>
</evidence>
<evidence type="ECO:0000256" key="2">
    <source>
        <dbReference type="ARBA" id="ARBA00023125"/>
    </source>
</evidence>
<dbReference type="SUPFAM" id="SSF52317">
    <property type="entry name" value="Class I glutamine amidotransferase-like"/>
    <property type="match status" value="1"/>
</dbReference>
<dbReference type="PROSITE" id="PS00041">
    <property type="entry name" value="HTH_ARAC_FAMILY_1"/>
    <property type="match status" value="1"/>
</dbReference>
<evidence type="ECO:0000313" key="6">
    <source>
        <dbReference type="Proteomes" id="UP000199598"/>
    </source>
</evidence>
<organism evidence="5 6">
    <name type="scientific">Pseudovibrio ascidiaceicola</name>
    <dbReference type="NCBI Taxonomy" id="285279"/>
    <lineage>
        <taxon>Bacteria</taxon>
        <taxon>Pseudomonadati</taxon>
        <taxon>Pseudomonadota</taxon>
        <taxon>Alphaproteobacteria</taxon>
        <taxon>Hyphomicrobiales</taxon>
        <taxon>Stappiaceae</taxon>
        <taxon>Pseudovibrio</taxon>
    </lineage>
</organism>
<dbReference type="EMBL" id="FOSK01000004">
    <property type="protein sequence ID" value="SFK33496.1"/>
    <property type="molecule type" value="Genomic_DNA"/>
</dbReference>
<dbReference type="InterPro" id="IPR052158">
    <property type="entry name" value="INH-QAR"/>
</dbReference>
<evidence type="ECO:0000256" key="3">
    <source>
        <dbReference type="ARBA" id="ARBA00023163"/>
    </source>
</evidence>
<dbReference type="PANTHER" id="PTHR43130">
    <property type="entry name" value="ARAC-FAMILY TRANSCRIPTIONAL REGULATOR"/>
    <property type="match status" value="1"/>
</dbReference>
<dbReference type="NCBIfam" id="NF006902">
    <property type="entry name" value="PRK09393.1"/>
    <property type="match status" value="1"/>
</dbReference>
<dbReference type="CDD" id="cd03137">
    <property type="entry name" value="GATase1_AraC_1"/>
    <property type="match status" value="1"/>
</dbReference>
<sequence length="329" mass="36803">MVQSTPRGPEGPLVATLIYDGLCTFEFGQAYELFGLPRPELGANWYRYETVAIEDGPIRAAGGLEINAEKQLEALEHADIILIPGWRGIDTPVPEDLIEALCTAYNRGARVASICSGAFVLAQSGLLNGRTATTHWRYAEALQTEFPSINVEEDRLYSETDRVFTSAGSAAGIDLALHIIRQDYGSQIANSVAKRLVAPPFREGTQTQFAEQPVPDERESKRFASLFEELEKKRAYTMSVPEMADLMGMSQRTFIRKFSKVTGLAPAEWRRTKQLETAKHLLEAMETMDMERLSHLCGFGSAATLRHHFRSKYGTTPTAYRRQFQTRQS</sequence>
<keyword evidence="3" id="KW-0804">Transcription</keyword>
<comment type="caution">
    <text evidence="5">The sequence shown here is derived from an EMBL/GenBank/DDBJ whole genome shotgun (WGS) entry which is preliminary data.</text>
</comment>
<keyword evidence="2" id="KW-0238">DNA-binding</keyword>
<dbReference type="RefSeq" id="WP_093519141.1">
    <property type="nucleotide sequence ID" value="NZ_FOSK01000004.1"/>
</dbReference>
<dbReference type="PANTHER" id="PTHR43130:SF3">
    <property type="entry name" value="HTH-TYPE TRANSCRIPTIONAL REGULATOR RV1931C"/>
    <property type="match status" value="1"/>
</dbReference>
<name>A0A1I3YQK4_9HYPH</name>
<dbReference type="InterPro" id="IPR018062">
    <property type="entry name" value="HTH_AraC-typ_CS"/>
</dbReference>
<keyword evidence="6" id="KW-1185">Reference proteome</keyword>
<evidence type="ECO:0000259" key="4">
    <source>
        <dbReference type="PROSITE" id="PS01124"/>
    </source>
</evidence>
<reference evidence="5 6" key="1">
    <citation type="submission" date="2016-10" db="EMBL/GenBank/DDBJ databases">
        <authorList>
            <person name="Varghese N."/>
            <person name="Submissions S."/>
        </authorList>
    </citation>
    <scope>NUCLEOTIDE SEQUENCE [LARGE SCALE GENOMIC DNA]</scope>
    <source>
        <strain evidence="5 6">DSM 16392</strain>
    </source>
</reference>
<dbReference type="Gene3D" id="1.10.10.60">
    <property type="entry name" value="Homeodomain-like"/>
    <property type="match status" value="2"/>
</dbReference>
<accession>A0A1I3YQK4</accession>
<evidence type="ECO:0000313" key="5">
    <source>
        <dbReference type="EMBL" id="SFK33496.1"/>
    </source>
</evidence>
<dbReference type="InterPro" id="IPR002818">
    <property type="entry name" value="DJ-1/PfpI"/>
</dbReference>
<dbReference type="Pfam" id="PF12833">
    <property type="entry name" value="HTH_18"/>
    <property type="match status" value="1"/>
</dbReference>
<proteinExistence type="predicted"/>
<dbReference type="PROSITE" id="PS01124">
    <property type="entry name" value="HTH_ARAC_FAMILY_2"/>
    <property type="match status" value="1"/>
</dbReference>
<dbReference type="InterPro" id="IPR018060">
    <property type="entry name" value="HTH_AraC"/>
</dbReference>
<keyword evidence="1" id="KW-0805">Transcription regulation</keyword>
<dbReference type="Pfam" id="PF01965">
    <property type="entry name" value="DJ-1_PfpI"/>
    <property type="match status" value="1"/>
</dbReference>
<dbReference type="Gene3D" id="3.40.50.880">
    <property type="match status" value="1"/>
</dbReference>
<protein>
    <submittedName>
        <fullName evidence="5">AraC family transcriptional regulator, transcriptional activator FtrA</fullName>
    </submittedName>
</protein>
<feature type="domain" description="HTH araC/xylS-type" evidence="4">
    <location>
        <begin position="221"/>
        <end position="323"/>
    </location>
</feature>
<dbReference type="Proteomes" id="UP000199598">
    <property type="component" value="Unassembled WGS sequence"/>
</dbReference>
<dbReference type="SUPFAM" id="SSF46689">
    <property type="entry name" value="Homeodomain-like"/>
    <property type="match status" value="2"/>
</dbReference>
<dbReference type="InterPro" id="IPR029062">
    <property type="entry name" value="Class_I_gatase-like"/>
</dbReference>